<evidence type="ECO:0000256" key="7">
    <source>
        <dbReference type="ARBA" id="ARBA00022801"/>
    </source>
</evidence>
<comment type="cofactor">
    <cofactor evidence="2">
        <name>Mg(2+)</name>
        <dbReference type="ChEBI" id="CHEBI:18420"/>
    </cofactor>
</comment>
<gene>
    <name evidence="14" type="ORF">PBIL07802_LOCUS5147</name>
</gene>
<evidence type="ECO:0000256" key="11">
    <source>
        <dbReference type="RuleBase" id="RU000508"/>
    </source>
</evidence>
<evidence type="ECO:0000256" key="8">
    <source>
        <dbReference type="ARBA" id="ARBA00022842"/>
    </source>
</evidence>
<evidence type="ECO:0000256" key="6">
    <source>
        <dbReference type="ARBA" id="ARBA00022723"/>
    </source>
</evidence>
<feature type="transmembrane region" description="Helical" evidence="12">
    <location>
        <begin position="310"/>
        <end position="334"/>
    </location>
</feature>
<dbReference type="PANTHER" id="PTHR11556">
    <property type="entry name" value="FRUCTOSE-1,6-BISPHOSPHATASE-RELATED"/>
    <property type="match status" value="1"/>
</dbReference>
<evidence type="ECO:0000256" key="3">
    <source>
        <dbReference type="ARBA" id="ARBA00010941"/>
    </source>
</evidence>
<dbReference type="Gene3D" id="3.30.540.10">
    <property type="entry name" value="Fructose-1,6-Bisphosphatase, subunit A, domain 1"/>
    <property type="match status" value="1"/>
</dbReference>
<keyword evidence="7 11" id="KW-0378">Hydrolase</keyword>
<keyword evidence="8" id="KW-0460">Magnesium</keyword>
<dbReference type="GO" id="GO:0006094">
    <property type="term" value="P:gluconeogenesis"/>
    <property type="evidence" value="ECO:0007669"/>
    <property type="project" value="TreeGrafter"/>
</dbReference>
<dbReference type="InterPro" id="IPR028343">
    <property type="entry name" value="FBPtase"/>
</dbReference>
<proteinExistence type="inferred from homology"/>
<dbReference type="PANTHER" id="PTHR11556:SF35">
    <property type="entry name" value="SEDOHEPTULOSE-1,7-BISPHOSPHATASE, CHLOROPLASTIC"/>
    <property type="match status" value="1"/>
</dbReference>
<dbReference type="GO" id="GO:0006002">
    <property type="term" value="P:fructose 6-phosphate metabolic process"/>
    <property type="evidence" value="ECO:0007669"/>
    <property type="project" value="TreeGrafter"/>
</dbReference>
<feature type="domain" description="Fructose-1-6-bisphosphatase class I N-terminal" evidence="13">
    <location>
        <begin position="75"/>
        <end position="254"/>
    </location>
</feature>
<organism evidence="14">
    <name type="scientific">Palpitomonas bilix</name>
    <dbReference type="NCBI Taxonomy" id="652834"/>
    <lineage>
        <taxon>Eukaryota</taxon>
        <taxon>Eukaryota incertae sedis</taxon>
    </lineage>
</organism>
<dbReference type="GO" id="GO:0046872">
    <property type="term" value="F:metal ion binding"/>
    <property type="evidence" value="ECO:0007669"/>
    <property type="project" value="UniProtKB-KW"/>
</dbReference>
<dbReference type="CDD" id="cd00354">
    <property type="entry name" value="FBPase"/>
    <property type="match status" value="1"/>
</dbReference>
<comment type="catalytic activity">
    <reaction evidence="1">
        <text>beta-D-fructose 1,6-bisphosphate + H2O = beta-D-fructose 6-phosphate + phosphate</text>
        <dbReference type="Rhea" id="RHEA:11064"/>
        <dbReference type="ChEBI" id="CHEBI:15377"/>
        <dbReference type="ChEBI" id="CHEBI:32966"/>
        <dbReference type="ChEBI" id="CHEBI:43474"/>
        <dbReference type="ChEBI" id="CHEBI:57634"/>
        <dbReference type="EC" id="3.1.3.11"/>
    </reaction>
</comment>
<dbReference type="InterPro" id="IPR033391">
    <property type="entry name" value="FBPase_N"/>
</dbReference>
<comment type="pathway">
    <text evidence="10">Carbohydrate biosynthesis.</text>
</comment>
<dbReference type="Gene3D" id="3.40.190.80">
    <property type="match status" value="1"/>
</dbReference>
<dbReference type="PRINTS" id="PR00115">
    <property type="entry name" value="F16BPHPHTASE"/>
</dbReference>
<keyword evidence="12" id="KW-1133">Transmembrane helix</keyword>
<name>A0A7S3D0V0_9EUKA</name>
<dbReference type="SUPFAM" id="SSF56655">
    <property type="entry name" value="Carbohydrate phosphatase"/>
    <property type="match status" value="1"/>
</dbReference>
<dbReference type="GO" id="GO:0005737">
    <property type="term" value="C:cytoplasm"/>
    <property type="evidence" value="ECO:0007669"/>
    <property type="project" value="TreeGrafter"/>
</dbReference>
<keyword evidence="9 11" id="KW-0119">Carbohydrate metabolism</keyword>
<accession>A0A7S3D0V0</accession>
<evidence type="ECO:0000256" key="4">
    <source>
        <dbReference type="ARBA" id="ARBA00013093"/>
    </source>
</evidence>
<dbReference type="GO" id="GO:0006000">
    <property type="term" value="P:fructose metabolic process"/>
    <property type="evidence" value="ECO:0007669"/>
    <property type="project" value="TreeGrafter"/>
</dbReference>
<protein>
    <recommendedName>
        <fullName evidence="4">fructose-bisphosphatase</fullName>
        <ecNumber evidence="4">3.1.3.11</ecNumber>
    </recommendedName>
</protein>
<sequence>MRIGLALCRTALKSSSLPLRFSIRAASALESSRLFSSRSHIPSSSNLCQPLTSFAPARFNHYIVPDMETGVGKTTLIQHILNEYKHDKEHQADLVGLFNGIEYAVKVVADNVRRAGITNLYGVAGAMNESGDDQKKLDVIANEIFVSTLIASHKVDTMASEEDKEIIKVPEHYRGEYSVTFDPLDGSSNIDAGVSVGTIFGVYKGSDVLKTGDNLIAAGYALYSACTTIVLTTGKGVYGFTLTPSAGEFIMSHEKITIPNRRSIYSVNEGNAAQWYKGVKDYVESRKHPEDGKKAYSLRYIGRSVCFSFLIFYMAGHSYCASSHFFCFELLLLFRPLSSPLLFSSLPSFLPFFFCLFLPYSSLFSMYLYPSHYSLTFFFSFLSHLPPPLLPCFCHTSAWLPISTAPSCTEVSSCTPVIRRTPMASSASYMNATPWQ</sequence>
<keyword evidence="5" id="KW-0963">Cytoplasm</keyword>
<dbReference type="FunFam" id="3.30.540.10:FF:000002">
    <property type="entry name" value="Fructose-1,6-bisphosphatase class 1"/>
    <property type="match status" value="1"/>
</dbReference>
<comment type="similarity">
    <text evidence="3 11">Belongs to the FBPase class 1 family.</text>
</comment>
<evidence type="ECO:0000256" key="1">
    <source>
        <dbReference type="ARBA" id="ARBA00001273"/>
    </source>
</evidence>
<evidence type="ECO:0000256" key="12">
    <source>
        <dbReference type="SAM" id="Phobius"/>
    </source>
</evidence>
<feature type="transmembrane region" description="Helical" evidence="12">
    <location>
        <begin position="341"/>
        <end position="360"/>
    </location>
</feature>
<evidence type="ECO:0000256" key="5">
    <source>
        <dbReference type="ARBA" id="ARBA00022490"/>
    </source>
</evidence>
<dbReference type="InterPro" id="IPR000146">
    <property type="entry name" value="FBPase_class-1"/>
</dbReference>
<dbReference type="GO" id="GO:0030388">
    <property type="term" value="P:fructose 1,6-bisphosphate metabolic process"/>
    <property type="evidence" value="ECO:0007669"/>
    <property type="project" value="TreeGrafter"/>
</dbReference>
<evidence type="ECO:0000259" key="13">
    <source>
        <dbReference type="Pfam" id="PF00316"/>
    </source>
</evidence>
<dbReference type="GO" id="GO:0005986">
    <property type="term" value="P:sucrose biosynthetic process"/>
    <property type="evidence" value="ECO:0007669"/>
    <property type="project" value="TreeGrafter"/>
</dbReference>
<keyword evidence="12" id="KW-0812">Transmembrane</keyword>
<dbReference type="GO" id="GO:0042132">
    <property type="term" value="F:fructose 1,6-bisphosphate 1-phosphatase activity"/>
    <property type="evidence" value="ECO:0007669"/>
    <property type="project" value="UniProtKB-EC"/>
</dbReference>
<keyword evidence="6" id="KW-0479">Metal-binding</keyword>
<dbReference type="AlphaFoldDB" id="A0A7S3D0V0"/>
<evidence type="ECO:0000256" key="2">
    <source>
        <dbReference type="ARBA" id="ARBA00001946"/>
    </source>
</evidence>
<evidence type="ECO:0000256" key="10">
    <source>
        <dbReference type="ARBA" id="ARBA00024331"/>
    </source>
</evidence>
<reference evidence="14" key="1">
    <citation type="submission" date="2021-01" db="EMBL/GenBank/DDBJ databases">
        <authorList>
            <person name="Corre E."/>
            <person name="Pelletier E."/>
            <person name="Niang G."/>
            <person name="Scheremetjew M."/>
            <person name="Finn R."/>
            <person name="Kale V."/>
            <person name="Holt S."/>
            <person name="Cochrane G."/>
            <person name="Meng A."/>
            <person name="Brown T."/>
            <person name="Cohen L."/>
        </authorList>
    </citation>
    <scope>NUCLEOTIDE SEQUENCE</scope>
    <source>
        <strain evidence="14">NIES-2562</strain>
    </source>
</reference>
<dbReference type="EC" id="3.1.3.11" evidence="4"/>
<evidence type="ECO:0000256" key="9">
    <source>
        <dbReference type="ARBA" id="ARBA00023277"/>
    </source>
</evidence>
<evidence type="ECO:0000313" key="14">
    <source>
        <dbReference type="EMBL" id="CAE0242982.1"/>
    </source>
</evidence>
<keyword evidence="12" id="KW-0472">Membrane</keyword>
<dbReference type="Pfam" id="PF00316">
    <property type="entry name" value="FBPase"/>
    <property type="match status" value="1"/>
</dbReference>
<dbReference type="EMBL" id="HBIB01008288">
    <property type="protein sequence ID" value="CAE0242982.1"/>
    <property type="molecule type" value="Transcribed_RNA"/>
</dbReference>